<evidence type="ECO:0000256" key="3">
    <source>
        <dbReference type="ARBA" id="ARBA00022884"/>
    </source>
</evidence>
<dbReference type="GO" id="GO:0019843">
    <property type="term" value="F:rRNA binding"/>
    <property type="evidence" value="ECO:0007669"/>
    <property type="project" value="UniProtKB-UniRule"/>
</dbReference>
<evidence type="ECO:0000256" key="4">
    <source>
        <dbReference type="ARBA" id="ARBA00022980"/>
    </source>
</evidence>
<evidence type="ECO:0000256" key="2">
    <source>
        <dbReference type="ARBA" id="ARBA00022730"/>
    </source>
</evidence>
<protein>
    <recommendedName>
        <fullName evidence="6 7">Large ribosomal subunit protein uL22</fullName>
    </recommendedName>
</protein>
<dbReference type="InterPro" id="IPR005727">
    <property type="entry name" value="Ribosomal_uL22_bac/chlpt-type"/>
</dbReference>
<comment type="similarity">
    <text evidence="1 7 8">Belongs to the universal ribosomal protein uL22 family.</text>
</comment>
<evidence type="ECO:0000313" key="12">
    <source>
        <dbReference type="EMBL" id="PIP32029.1"/>
    </source>
</evidence>
<dbReference type="Gene3D" id="3.90.470.10">
    <property type="entry name" value="Ribosomal protein L22/L17"/>
    <property type="match status" value="1"/>
</dbReference>
<evidence type="ECO:0000256" key="8">
    <source>
        <dbReference type="RuleBase" id="RU004005"/>
    </source>
</evidence>
<dbReference type="InterPro" id="IPR001063">
    <property type="entry name" value="Ribosomal_uL22"/>
</dbReference>
<evidence type="ECO:0000256" key="7">
    <source>
        <dbReference type="HAMAP-Rule" id="MF_01331"/>
    </source>
</evidence>
<dbReference type="InterPro" id="IPR036394">
    <property type="entry name" value="Ribosomal_uL22_sf"/>
</dbReference>
<dbReference type="GO" id="GO:0006412">
    <property type="term" value="P:translation"/>
    <property type="evidence" value="ECO:0007669"/>
    <property type="project" value="UniProtKB-UniRule"/>
</dbReference>
<accession>A0A2G9ZFT2</accession>
<dbReference type="PANTHER" id="PTHR13501:SF8">
    <property type="entry name" value="LARGE RIBOSOMAL SUBUNIT PROTEIN UL22M"/>
    <property type="match status" value="1"/>
</dbReference>
<evidence type="ECO:0000256" key="10">
    <source>
        <dbReference type="RuleBase" id="RU004008"/>
    </source>
</evidence>
<reference evidence="12 13" key="1">
    <citation type="submission" date="2017-09" db="EMBL/GenBank/DDBJ databases">
        <title>Depth-based differentiation of microbial function through sediment-hosted aquifers and enrichment of novel symbionts in the deep terrestrial subsurface.</title>
        <authorList>
            <person name="Probst A.J."/>
            <person name="Ladd B."/>
            <person name="Jarett J.K."/>
            <person name="Geller-Mcgrath D.E."/>
            <person name="Sieber C.M."/>
            <person name="Emerson J.B."/>
            <person name="Anantharaman K."/>
            <person name="Thomas B.C."/>
            <person name="Malmstrom R."/>
            <person name="Stieglmeier M."/>
            <person name="Klingl A."/>
            <person name="Woyke T."/>
            <person name="Ryan C.M."/>
            <person name="Banfield J.F."/>
        </authorList>
    </citation>
    <scope>NUCLEOTIDE SEQUENCE [LARGE SCALE GENOMIC DNA]</scope>
    <source>
        <strain evidence="12">CG23_combo_of_CG06-09_8_20_14_all_37_87_8</strain>
    </source>
</reference>
<feature type="compositionally biased region" description="Basic residues" evidence="11">
    <location>
        <begin position="164"/>
        <end position="173"/>
    </location>
</feature>
<dbReference type="Pfam" id="PF00237">
    <property type="entry name" value="Ribosomal_L22"/>
    <property type="match status" value="1"/>
</dbReference>
<evidence type="ECO:0000256" key="9">
    <source>
        <dbReference type="RuleBase" id="RU004006"/>
    </source>
</evidence>
<dbReference type="AlphaFoldDB" id="A0A2G9ZFT2"/>
<dbReference type="EMBL" id="PCSB01000009">
    <property type="protein sequence ID" value="PIP32029.1"/>
    <property type="molecule type" value="Genomic_DNA"/>
</dbReference>
<feature type="region of interest" description="Disordered" evidence="11">
    <location>
        <begin position="128"/>
        <end position="173"/>
    </location>
</feature>
<evidence type="ECO:0000313" key="13">
    <source>
        <dbReference type="Proteomes" id="UP000230447"/>
    </source>
</evidence>
<dbReference type="NCBIfam" id="TIGR01044">
    <property type="entry name" value="rplV_bact"/>
    <property type="match status" value="1"/>
</dbReference>
<dbReference type="Proteomes" id="UP000230447">
    <property type="component" value="Unassembled WGS sequence"/>
</dbReference>
<keyword evidence="3 7" id="KW-0694">RNA-binding</keyword>
<dbReference type="GO" id="GO:0003735">
    <property type="term" value="F:structural constituent of ribosome"/>
    <property type="evidence" value="ECO:0007669"/>
    <property type="project" value="InterPro"/>
</dbReference>
<evidence type="ECO:0000256" key="6">
    <source>
        <dbReference type="ARBA" id="ARBA00035207"/>
    </source>
</evidence>
<dbReference type="PANTHER" id="PTHR13501">
    <property type="entry name" value="CHLOROPLAST 50S RIBOSOMAL PROTEIN L22-RELATED"/>
    <property type="match status" value="1"/>
</dbReference>
<sequence>MEITAKLNNLRIAPRKVRLVADLVRGKSAYEANELLGFCVKRGSLPLKKLLQSCVQNSKHNFQIENDNLFIKEIKVDEGVKLKRWHPMSRGRAGAIQKKTCHVTLTLSELSNSTKSVLMPSLKDEKNLLSKEEKKEGKRVSRTKKSEFNFSRDKERKGSDKANLKKVFRRKAI</sequence>
<feature type="compositionally biased region" description="Basic and acidic residues" evidence="11">
    <location>
        <begin position="128"/>
        <end position="163"/>
    </location>
</feature>
<evidence type="ECO:0000256" key="5">
    <source>
        <dbReference type="ARBA" id="ARBA00023274"/>
    </source>
</evidence>
<gene>
    <name evidence="7" type="primary">rplV</name>
    <name evidence="12" type="ORF">COX24_00435</name>
</gene>
<dbReference type="SUPFAM" id="SSF54843">
    <property type="entry name" value="Ribosomal protein L22"/>
    <property type="match status" value="1"/>
</dbReference>
<comment type="function">
    <text evidence="7">The globular domain of the protein is located near the polypeptide exit tunnel on the outside of the subunit, while an extended beta-hairpin is found that lines the wall of the exit tunnel in the center of the 70S ribosome.</text>
</comment>
<dbReference type="GO" id="GO:0022625">
    <property type="term" value="C:cytosolic large ribosomal subunit"/>
    <property type="evidence" value="ECO:0007669"/>
    <property type="project" value="TreeGrafter"/>
</dbReference>
<dbReference type="CDD" id="cd00336">
    <property type="entry name" value="Ribosomal_L22"/>
    <property type="match status" value="1"/>
</dbReference>
<keyword evidence="4 7" id="KW-0689">Ribosomal protein</keyword>
<proteinExistence type="inferred from homology"/>
<evidence type="ECO:0000256" key="11">
    <source>
        <dbReference type="SAM" id="MobiDB-lite"/>
    </source>
</evidence>
<name>A0A2G9ZFT2_9BACT</name>
<organism evidence="12 13">
    <name type="scientific">bacterium (Candidatus Gribaldobacteria) CG23_combo_of_CG06-09_8_20_14_all_37_87_8</name>
    <dbReference type="NCBI Taxonomy" id="2014278"/>
    <lineage>
        <taxon>Bacteria</taxon>
        <taxon>Candidatus Gribaldobacteria</taxon>
    </lineage>
</organism>
<dbReference type="HAMAP" id="MF_01331_B">
    <property type="entry name" value="Ribosomal_uL22_B"/>
    <property type="match status" value="1"/>
</dbReference>
<comment type="subunit">
    <text evidence="7 9">Part of the 50S ribosomal subunit.</text>
</comment>
<comment type="caution">
    <text evidence="12">The sequence shown here is derived from an EMBL/GenBank/DDBJ whole genome shotgun (WGS) entry which is preliminary data.</text>
</comment>
<keyword evidence="5 7" id="KW-0687">Ribonucleoprotein</keyword>
<evidence type="ECO:0000256" key="1">
    <source>
        <dbReference type="ARBA" id="ARBA00009451"/>
    </source>
</evidence>
<comment type="function">
    <text evidence="7 10">This protein binds specifically to 23S rRNA; its binding is stimulated by other ribosomal proteins, e.g., L4, L17, and L20. It is important during the early stages of 50S assembly. It makes multiple contacts with different domains of the 23S rRNA in the assembled 50S subunit and ribosome.</text>
</comment>
<dbReference type="InterPro" id="IPR047867">
    <property type="entry name" value="Ribosomal_uL22_bac/org-type"/>
</dbReference>
<keyword evidence="2 7" id="KW-0699">rRNA-binding</keyword>